<organism evidence="1 2">
    <name type="scientific">Arthrobacter phage Maja</name>
    <dbReference type="NCBI Taxonomy" id="2499009"/>
    <lineage>
        <taxon>Viruses</taxon>
        <taxon>Duplodnaviria</taxon>
        <taxon>Heunggongvirae</taxon>
        <taxon>Uroviricota</taxon>
        <taxon>Caudoviricetes</taxon>
        <taxon>Majavirus</taxon>
        <taxon>Majavirus maja</taxon>
    </lineage>
</organism>
<dbReference type="RefSeq" id="YP_009818597.1">
    <property type="nucleotide sequence ID" value="NC_048140.1"/>
</dbReference>
<sequence>MSKPRIKRFAVVQPIGHRPFKDRADLDFRDNAELATQLVMYARGKWPAPQQLVVDTHAQQILVDGTPRANYSLHEYRPGTG</sequence>
<dbReference type="EMBL" id="MK279899">
    <property type="protein sequence ID" value="AZS11735.1"/>
    <property type="molecule type" value="Genomic_DNA"/>
</dbReference>
<evidence type="ECO:0000313" key="1">
    <source>
        <dbReference type="EMBL" id="AZS11735.1"/>
    </source>
</evidence>
<proteinExistence type="predicted"/>
<protein>
    <submittedName>
        <fullName evidence="1">Uncharacterized protein</fullName>
    </submittedName>
</protein>
<keyword evidence="2" id="KW-1185">Reference proteome</keyword>
<dbReference type="GeneID" id="55009941"/>
<accession>A0A3S9UMZ9</accession>
<dbReference type="KEGG" id="vg:55009941"/>
<evidence type="ECO:0000313" key="2">
    <source>
        <dbReference type="Proteomes" id="UP000287918"/>
    </source>
</evidence>
<gene>
    <name evidence="1" type="primary">37</name>
    <name evidence="1" type="ORF">PBI_MAJA_37</name>
</gene>
<name>A0A3S9UMZ9_9CAUD</name>
<reference evidence="1 2" key="1">
    <citation type="submission" date="2018-12" db="EMBL/GenBank/DDBJ databases">
        <authorList>
            <person name="Rimple P.A."/>
            <person name="Stoner T.H."/>
            <person name="Garlena R.A."/>
            <person name="Russell D.A."/>
            <person name="Pope W.H."/>
            <person name="Jacobs-Sera D."/>
            <person name="Hatfull G.F."/>
        </authorList>
    </citation>
    <scope>NUCLEOTIDE SEQUENCE [LARGE SCALE GENOMIC DNA]</scope>
</reference>
<dbReference type="Proteomes" id="UP000287918">
    <property type="component" value="Segment"/>
</dbReference>